<evidence type="ECO:0000313" key="2">
    <source>
        <dbReference type="Proteomes" id="UP000682416"/>
    </source>
</evidence>
<gene>
    <name evidence="1" type="ORF">KGD82_27620</name>
</gene>
<sequence length="53" mass="5433">MAAAARTRSGDEEHQPGLVEEVAEVEQVLVELFVGGLAAVEVEGQEAKAGVVG</sequence>
<accession>A0A975LCH9</accession>
<dbReference type="Proteomes" id="UP000682416">
    <property type="component" value="Plasmid unnamed2"/>
</dbReference>
<dbReference type="EMBL" id="CP074403">
    <property type="protein sequence ID" value="QVJ03459.1"/>
    <property type="molecule type" value="Genomic_DNA"/>
</dbReference>
<keyword evidence="2" id="KW-1185">Reference proteome</keyword>
<dbReference type="AlphaFoldDB" id="A0A975LCH9"/>
<name>A0A975LCH9_9ACTN</name>
<protein>
    <submittedName>
        <fullName evidence="1">Uncharacterized protein</fullName>
    </submittedName>
</protein>
<proteinExistence type="predicted"/>
<geneLocation type="plasmid" evidence="1 2">
    <name>unnamed2</name>
</geneLocation>
<dbReference type="KEGG" id="nec:KGD82_27620"/>
<keyword evidence="1" id="KW-0614">Plasmid</keyword>
<reference evidence="1" key="1">
    <citation type="submission" date="2021-05" db="EMBL/GenBank/DDBJ databases">
        <authorList>
            <person name="Kaiqin L."/>
            <person name="Jian G."/>
        </authorList>
    </citation>
    <scope>NUCLEOTIDE SEQUENCE</scope>
    <source>
        <strain evidence="1">HDS5</strain>
        <plasmid evidence="1">unnamed2</plasmid>
    </source>
</reference>
<organism evidence="1 2">
    <name type="scientific">Nocardiopsis eucommiae</name>
    <dbReference type="NCBI Taxonomy" id="2831970"/>
    <lineage>
        <taxon>Bacteria</taxon>
        <taxon>Bacillati</taxon>
        <taxon>Actinomycetota</taxon>
        <taxon>Actinomycetes</taxon>
        <taxon>Streptosporangiales</taxon>
        <taxon>Nocardiopsidaceae</taxon>
        <taxon>Nocardiopsis</taxon>
    </lineage>
</organism>
<evidence type="ECO:0000313" key="1">
    <source>
        <dbReference type="EMBL" id="QVJ03459.1"/>
    </source>
</evidence>